<evidence type="ECO:0000256" key="1">
    <source>
        <dbReference type="ARBA" id="ARBA00004370"/>
    </source>
</evidence>
<evidence type="ECO:0000259" key="6">
    <source>
        <dbReference type="PROSITE" id="PS50221"/>
    </source>
</evidence>
<reference evidence="7 8" key="1">
    <citation type="submission" date="2013-12" db="EMBL/GenBank/DDBJ databases">
        <title>Draft genome of the parsitic nematode Ancylostoma duodenale.</title>
        <authorList>
            <person name="Mitreva M."/>
        </authorList>
    </citation>
    <scope>NUCLEOTIDE SEQUENCE [LARGE SCALE GENOMIC DNA]</scope>
    <source>
        <strain evidence="7 8">Zhejiang</strain>
    </source>
</reference>
<keyword evidence="4" id="KW-0472">Membrane</keyword>
<dbReference type="Gene3D" id="2.60.220.50">
    <property type="match status" value="1"/>
</dbReference>
<feature type="domain" description="GAIN-B" evidence="6">
    <location>
        <begin position="1"/>
        <end position="69"/>
    </location>
</feature>
<dbReference type="EMBL" id="KN751132">
    <property type="protein sequence ID" value="KIH50010.1"/>
    <property type="molecule type" value="Genomic_DNA"/>
</dbReference>
<dbReference type="InterPro" id="IPR046338">
    <property type="entry name" value="GAIN_dom_sf"/>
</dbReference>
<dbReference type="OrthoDB" id="1100386at2759"/>
<feature type="non-terminal residue" evidence="7">
    <location>
        <position position="1"/>
    </location>
</feature>
<dbReference type="SMART" id="SM00303">
    <property type="entry name" value="GPS"/>
    <property type="match status" value="1"/>
</dbReference>
<keyword evidence="5" id="KW-1015">Disulfide bond</keyword>
<evidence type="ECO:0000256" key="5">
    <source>
        <dbReference type="ARBA" id="ARBA00023157"/>
    </source>
</evidence>
<sequence>LPSDQPATFTFYHLRKNGVSNPRCVFWDLDLREWSTDGCRMLSTNNDATECACNHLTSSYIRASTSGGERQFEFRQ</sequence>
<dbReference type="Pfam" id="PF01825">
    <property type="entry name" value="GPS"/>
    <property type="match status" value="1"/>
</dbReference>
<keyword evidence="2" id="KW-0812">Transmembrane</keyword>
<dbReference type="GO" id="GO:0016020">
    <property type="term" value="C:membrane"/>
    <property type="evidence" value="ECO:0007669"/>
    <property type="project" value="UniProtKB-SubCell"/>
</dbReference>
<organism evidence="7 8">
    <name type="scientific">Ancylostoma duodenale</name>
    <dbReference type="NCBI Taxonomy" id="51022"/>
    <lineage>
        <taxon>Eukaryota</taxon>
        <taxon>Metazoa</taxon>
        <taxon>Ecdysozoa</taxon>
        <taxon>Nematoda</taxon>
        <taxon>Chromadorea</taxon>
        <taxon>Rhabditida</taxon>
        <taxon>Rhabditina</taxon>
        <taxon>Rhabditomorpha</taxon>
        <taxon>Strongyloidea</taxon>
        <taxon>Ancylostomatidae</taxon>
        <taxon>Ancylostomatinae</taxon>
        <taxon>Ancylostoma</taxon>
    </lineage>
</organism>
<evidence type="ECO:0000256" key="4">
    <source>
        <dbReference type="ARBA" id="ARBA00023136"/>
    </source>
</evidence>
<keyword evidence="8" id="KW-1185">Reference proteome</keyword>
<dbReference type="AlphaFoldDB" id="A0A0C2FN55"/>
<dbReference type="Proteomes" id="UP000054047">
    <property type="component" value="Unassembled WGS sequence"/>
</dbReference>
<comment type="subcellular location">
    <subcellularLocation>
        <location evidence="1">Membrane</location>
    </subcellularLocation>
</comment>
<dbReference type="PANTHER" id="PTHR45692:SF1">
    <property type="entry name" value="G-PROTEIN COUPLED RECEPTORS FAMILY 2 PROFILE 2 DOMAIN-CONTAINING PROTEIN"/>
    <property type="match status" value="1"/>
</dbReference>
<evidence type="ECO:0000256" key="3">
    <source>
        <dbReference type="ARBA" id="ARBA00022989"/>
    </source>
</evidence>
<dbReference type="PANTHER" id="PTHR45692">
    <property type="entry name" value="G_PROTEIN_RECEP_F2_4 DOMAIN-CONTAINING PROTEIN"/>
    <property type="match status" value="1"/>
</dbReference>
<evidence type="ECO:0000256" key="2">
    <source>
        <dbReference type="ARBA" id="ARBA00022692"/>
    </source>
</evidence>
<accession>A0A0C2FN55</accession>
<evidence type="ECO:0000313" key="8">
    <source>
        <dbReference type="Proteomes" id="UP000054047"/>
    </source>
</evidence>
<dbReference type="InterPro" id="IPR000203">
    <property type="entry name" value="GPS"/>
</dbReference>
<dbReference type="InterPro" id="IPR057244">
    <property type="entry name" value="GAIN_B"/>
</dbReference>
<keyword evidence="3" id="KW-1133">Transmembrane helix</keyword>
<name>A0A0C2FN55_9BILA</name>
<proteinExistence type="predicted"/>
<dbReference type="PROSITE" id="PS50221">
    <property type="entry name" value="GAIN_B"/>
    <property type="match status" value="1"/>
</dbReference>
<protein>
    <submittedName>
        <fullName evidence="7">Latrophilin/CL-1-like GPS domain protein</fullName>
    </submittedName>
</protein>
<gene>
    <name evidence="7" type="ORF">ANCDUO_19915</name>
</gene>
<evidence type="ECO:0000313" key="7">
    <source>
        <dbReference type="EMBL" id="KIH50010.1"/>
    </source>
</evidence>